<dbReference type="Pfam" id="PF13490">
    <property type="entry name" value="zf-HC2"/>
    <property type="match status" value="1"/>
</dbReference>
<dbReference type="EMBL" id="CP026923">
    <property type="protein sequence ID" value="AVG24409.1"/>
    <property type="molecule type" value="Genomic_DNA"/>
</dbReference>
<keyword evidence="3" id="KW-1185">Reference proteome</keyword>
<dbReference type="KEGG" id="psai:C3B54_111468"/>
<dbReference type="Proteomes" id="UP000243077">
    <property type="component" value="Chromosome"/>
</dbReference>
<name>A0A2L2BRX4_9MICO</name>
<feature type="domain" description="Putative zinc-finger" evidence="1">
    <location>
        <begin position="6"/>
        <end position="39"/>
    </location>
</feature>
<dbReference type="InterPro" id="IPR027383">
    <property type="entry name" value="Znf_put"/>
</dbReference>
<dbReference type="AlphaFoldDB" id="A0A2L2BRX4"/>
<dbReference type="OrthoDB" id="3267840at2"/>
<proteinExistence type="predicted"/>
<gene>
    <name evidence="2" type="ORF">C3B54_111468</name>
</gene>
<accession>A0A2L2BRX4</accession>
<sequence length="79" mass="8632">MADCGCDKALVAMEDYIHGETDENTGKDVADHLACCPPCEEEWRVGQHLSEAVKRACCEEAPADLKTHIVQTLTSAKNQ</sequence>
<evidence type="ECO:0000259" key="1">
    <source>
        <dbReference type="Pfam" id="PF13490"/>
    </source>
</evidence>
<evidence type="ECO:0000313" key="3">
    <source>
        <dbReference type="Proteomes" id="UP000243077"/>
    </source>
</evidence>
<dbReference type="RefSeq" id="WP_104913889.1">
    <property type="nucleotide sequence ID" value="NZ_CP026923.1"/>
</dbReference>
<protein>
    <submittedName>
        <fullName evidence="2">Anti-SigH anti-sigma factor</fullName>
    </submittedName>
</protein>
<organism evidence="2 3">
    <name type="scientific">Pontimonas salivibrio</name>
    <dbReference type="NCBI Taxonomy" id="1159327"/>
    <lineage>
        <taxon>Bacteria</taxon>
        <taxon>Bacillati</taxon>
        <taxon>Actinomycetota</taxon>
        <taxon>Actinomycetes</taxon>
        <taxon>Micrococcales</taxon>
        <taxon>Microbacteriaceae</taxon>
        <taxon>Pontimonas</taxon>
    </lineage>
</organism>
<evidence type="ECO:0000313" key="2">
    <source>
        <dbReference type="EMBL" id="AVG24409.1"/>
    </source>
</evidence>
<reference evidence="2 3" key="1">
    <citation type="submission" date="2018-02" db="EMBL/GenBank/DDBJ databases">
        <title>Complete genome of the streamlined marine actinobacterium Pontimonas salivibrio CL-TW6 adapted to coastal planktonic lifestype.</title>
        <authorList>
            <person name="Cho B.C."/>
            <person name="Hardies S.C."/>
            <person name="Jang G.I."/>
            <person name="Hwang C.Y."/>
        </authorList>
    </citation>
    <scope>NUCLEOTIDE SEQUENCE [LARGE SCALE GENOMIC DNA]</scope>
    <source>
        <strain evidence="2 3">CL-TW6</strain>
    </source>
</reference>